<proteinExistence type="predicted"/>
<evidence type="ECO:0000313" key="5">
    <source>
        <dbReference type="Proteomes" id="UP000008370"/>
    </source>
</evidence>
<organism evidence="4 5">
    <name type="scientific">Phanerochaete carnosa (strain HHB-10118-sp)</name>
    <name type="common">White-rot fungus</name>
    <name type="synonym">Peniophora carnosa</name>
    <dbReference type="NCBI Taxonomy" id="650164"/>
    <lineage>
        <taxon>Eukaryota</taxon>
        <taxon>Fungi</taxon>
        <taxon>Dikarya</taxon>
        <taxon>Basidiomycota</taxon>
        <taxon>Agaricomycotina</taxon>
        <taxon>Agaricomycetes</taxon>
        <taxon>Polyporales</taxon>
        <taxon>Phanerochaetaceae</taxon>
        <taxon>Phanerochaete</taxon>
    </lineage>
</organism>
<dbReference type="GO" id="GO:0005829">
    <property type="term" value="C:cytosol"/>
    <property type="evidence" value="ECO:0007669"/>
    <property type="project" value="TreeGrafter"/>
</dbReference>
<keyword evidence="1" id="KW-0813">Transport</keyword>
<dbReference type="Gene3D" id="1.25.10.10">
    <property type="entry name" value="Leucine-rich Repeat Variant"/>
    <property type="match status" value="1"/>
</dbReference>
<name>K5WQE0_PHACS</name>
<feature type="domain" description="Importin-9 central HEAT repeats" evidence="3">
    <location>
        <begin position="139"/>
        <end position="364"/>
    </location>
</feature>
<dbReference type="HOGENOM" id="CLU_008920_1_1_1"/>
<dbReference type="RefSeq" id="XP_007391099.1">
    <property type="nucleotide sequence ID" value="XM_007391037.1"/>
</dbReference>
<dbReference type="AlphaFoldDB" id="K5WQE0"/>
<dbReference type="InterPro" id="IPR011989">
    <property type="entry name" value="ARM-like"/>
</dbReference>
<reference evidence="4 5" key="1">
    <citation type="journal article" date="2012" name="BMC Genomics">
        <title>Comparative genomics of the white-rot fungi, Phanerochaete carnosa and P. chrysosporium, to elucidate the genetic basis of the distinct wood types they colonize.</title>
        <authorList>
            <person name="Suzuki H."/>
            <person name="MacDonald J."/>
            <person name="Syed K."/>
            <person name="Salamov A."/>
            <person name="Hori C."/>
            <person name="Aerts A."/>
            <person name="Henrissat B."/>
            <person name="Wiebenga A."/>
            <person name="vanKuyk P.A."/>
            <person name="Barry K."/>
            <person name="Lindquist E."/>
            <person name="LaButti K."/>
            <person name="Lapidus A."/>
            <person name="Lucas S."/>
            <person name="Coutinho P."/>
            <person name="Gong Y."/>
            <person name="Samejima M."/>
            <person name="Mahadevan R."/>
            <person name="Abou-Zaid M."/>
            <person name="de Vries R.P."/>
            <person name="Igarashi K."/>
            <person name="Yadav J.S."/>
            <person name="Grigoriev I.V."/>
            <person name="Master E.R."/>
        </authorList>
    </citation>
    <scope>NUCLEOTIDE SEQUENCE [LARGE SCALE GENOMIC DNA]</scope>
    <source>
        <strain evidence="4 5">HHB-10118-sp</strain>
    </source>
</reference>
<dbReference type="PANTHER" id="PTHR10997:SF9">
    <property type="entry name" value="IMPORTIN-9"/>
    <property type="match status" value="1"/>
</dbReference>
<evidence type="ECO:0000259" key="3">
    <source>
        <dbReference type="Pfam" id="PF25018"/>
    </source>
</evidence>
<dbReference type="InterPro" id="IPR016024">
    <property type="entry name" value="ARM-type_fold"/>
</dbReference>
<evidence type="ECO:0000256" key="2">
    <source>
        <dbReference type="SAM" id="MobiDB-lite"/>
    </source>
</evidence>
<dbReference type="OrthoDB" id="431626at2759"/>
<dbReference type="SUPFAM" id="SSF48371">
    <property type="entry name" value="ARM repeat"/>
    <property type="match status" value="1"/>
</dbReference>
<dbReference type="Pfam" id="PF25018">
    <property type="entry name" value="HEAT_IPO9_c"/>
    <property type="match status" value="1"/>
</dbReference>
<gene>
    <name evidence="4" type="ORF">PHACADRAFT_248465</name>
</gene>
<dbReference type="Proteomes" id="UP000008370">
    <property type="component" value="Unassembled WGS sequence"/>
</dbReference>
<accession>K5WQE0</accession>
<dbReference type="GO" id="GO:0005635">
    <property type="term" value="C:nuclear envelope"/>
    <property type="evidence" value="ECO:0007669"/>
    <property type="project" value="TreeGrafter"/>
</dbReference>
<sequence length="873" mass="94808">MVKDAHPEPVKEAASSVLPVWLDAFRVLLNIDPKLDVENKPNWDGLAIRVQVVKALDIIHTAFPRALAPYISNFLTASLGQLHDLFPTFHQHYVLATDAVPLSSEDEKIELSQLASSTLDFLATTARGKGKDWFNEANLHQLTENIFNWTEMTADEETEWASDANAFVAQESEESTFYSVRVASCDLLDILVDRYPQRVLPAIQRNLANVIAKSSQANSTGNEEWWRPLEAAFTAVGAVAATVLEVLEDEKTAGRQPSLDLNHLLVSVVPGILTQSQYSFMQGRAFVLASQFSSVLPDSVAGQYIDAVISVLEAKEVSIPVKVSAIRAVQGFCKNCSDSEVFPRAPRICRSIEGFIPITSSDTLTLVLDALSALLLVHKGAWLTVELAETVVPAILNVWGKGVQDPHLMAITSALLTRLASVPTPGVYATVVRQTLAPLCTALANAATEGQERFLASAALEQLCGLLQGAPTEGGVGEGFVAQLGPVLFTKIRQVQDRDAIQYAITALTLLVRKDTPQIVAWQDRAGKTGLDHILELIAWQLQSSDESGSLFIGDLIIHLMRRAGDAIVRILPELLEAMVRRMATVKTATFVQSLVIPFAYLIHTGHRDTVLNLLQGIAVPVSGVNKSGLEVLLLTWTENAETIQGLWASRVSTLALMDLFVASFMESGERLRNVTVKGELIVRAETRNVIMTRSRTKQMPTEFTSVPFPIKALKLVLAELESDGEPASLGYGGIGQHDVDRDLESDDGDDDWSDAEDVPARLEPAGALNTGEIAYVKEMLGGQEVSQEVFAALSGGPGITAGMPSFADFDDGTYYEGDDEDLMKDPIIQVNMQAHVVAFLRDAASRNSPEFAAVVNQLKPEEVEVVKNAVGA</sequence>
<dbReference type="KEGG" id="pco:PHACADRAFT_248465"/>
<dbReference type="GO" id="GO:0006606">
    <property type="term" value="P:protein import into nucleus"/>
    <property type="evidence" value="ECO:0007669"/>
    <property type="project" value="TreeGrafter"/>
</dbReference>
<dbReference type="PANTHER" id="PTHR10997">
    <property type="entry name" value="IMPORTIN-7, 8, 11"/>
    <property type="match status" value="1"/>
</dbReference>
<dbReference type="InParanoid" id="K5WQE0"/>
<feature type="region of interest" description="Disordered" evidence="2">
    <location>
        <begin position="728"/>
        <end position="757"/>
    </location>
</feature>
<dbReference type="STRING" id="650164.K5WQE0"/>
<feature type="compositionally biased region" description="Acidic residues" evidence="2">
    <location>
        <begin position="744"/>
        <end position="757"/>
    </location>
</feature>
<protein>
    <recommendedName>
        <fullName evidence="3">Importin-9 central HEAT repeats domain-containing protein</fullName>
    </recommendedName>
</protein>
<dbReference type="InterPro" id="IPR056840">
    <property type="entry name" value="HEAT_IPO9_central"/>
</dbReference>
<dbReference type="FunCoup" id="K5WQE0">
    <property type="interactions" value="597"/>
</dbReference>
<evidence type="ECO:0000256" key="1">
    <source>
        <dbReference type="ARBA" id="ARBA00022927"/>
    </source>
</evidence>
<keyword evidence="1" id="KW-0653">Protein transport</keyword>
<keyword evidence="5" id="KW-1185">Reference proteome</keyword>
<dbReference type="GeneID" id="18914367"/>
<evidence type="ECO:0000313" key="4">
    <source>
        <dbReference type="EMBL" id="EKM61695.1"/>
    </source>
</evidence>
<dbReference type="EMBL" id="JH930468">
    <property type="protein sequence ID" value="EKM61695.1"/>
    <property type="molecule type" value="Genomic_DNA"/>
</dbReference>